<evidence type="ECO:0000313" key="10">
    <source>
        <dbReference type="Proteomes" id="UP000324585"/>
    </source>
</evidence>
<keyword evidence="10" id="KW-1185">Reference proteome</keyword>
<evidence type="ECO:0000256" key="3">
    <source>
        <dbReference type="ARBA" id="ARBA00012860"/>
    </source>
</evidence>
<dbReference type="UniPathway" id="UPA00070">
    <property type="reaction ID" value="UER00117"/>
</dbReference>
<evidence type="ECO:0000256" key="5">
    <source>
        <dbReference type="ARBA" id="ARBA00022801"/>
    </source>
</evidence>
<dbReference type="HAMAP" id="MF_00219">
    <property type="entry name" value="PyrC_classII"/>
    <property type="match status" value="1"/>
</dbReference>
<evidence type="ECO:0000256" key="7">
    <source>
        <dbReference type="ARBA" id="ARBA00022975"/>
    </source>
</evidence>
<evidence type="ECO:0000259" key="8">
    <source>
        <dbReference type="Pfam" id="PF01979"/>
    </source>
</evidence>
<dbReference type="EC" id="3.5.2.3" evidence="3"/>
<dbReference type="InterPro" id="IPR002195">
    <property type="entry name" value="Dihydroorotase_CS"/>
</dbReference>
<evidence type="ECO:0000256" key="1">
    <source>
        <dbReference type="ARBA" id="ARBA00004880"/>
    </source>
</evidence>
<feature type="domain" description="Amidohydrolase-related" evidence="8">
    <location>
        <begin position="60"/>
        <end position="376"/>
    </location>
</feature>
<keyword evidence="5" id="KW-0378">Hydrolase</keyword>
<dbReference type="PROSITE" id="PS00482">
    <property type="entry name" value="DIHYDROOROTASE_1"/>
    <property type="match status" value="1"/>
</dbReference>
<dbReference type="OMA" id="TLHHISM"/>
<dbReference type="InterPro" id="IPR032466">
    <property type="entry name" value="Metal_Hydrolase"/>
</dbReference>
<dbReference type="Pfam" id="PF01979">
    <property type="entry name" value="Amidohydro_1"/>
    <property type="match status" value="1"/>
</dbReference>
<proteinExistence type="inferred from homology"/>
<organism evidence="9 10">
    <name type="scientific">Porphyridium purpureum</name>
    <name type="common">Red alga</name>
    <name type="synonym">Porphyridium cruentum</name>
    <dbReference type="NCBI Taxonomy" id="35688"/>
    <lineage>
        <taxon>Eukaryota</taxon>
        <taxon>Rhodophyta</taxon>
        <taxon>Bangiophyceae</taxon>
        <taxon>Porphyridiales</taxon>
        <taxon>Porphyridiaceae</taxon>
        <taxon>Porphyridium</taxon>
    </lineage>
</organism>
<dbReference type="PROSITE" id="PS00483">
    <property type="entry name" value="DIHYDROOROTASE_2"/>
    <property type="match status" value="1"/>
</dbReference>
<evidence type="ECO:0000313" key="9">
    <source>
        <dbReference type="EMBL" id="KAA8495442.1"/>
    </source>
</evidence>
<reference evidence="10" key="1">
    <citation type="journal article" date="2019" name="Nat. Commun.">
        <title>Expansion of phycobilisome linker gene families in mesophilic red algae.</title>
        <authorList>
            <person name="Lee J."/>
            <person name="Kim D."/>
            <person name="Bhattacharya D."/>
            <person name="Yoon H.S."/>
        </authorList>
    </citation>
    <scope>NUCLEOTIDE SEQUENCE [LARGE SCALE GENOMIC DNA]</scope>
    <source>
        <strain evidence="10">CCMP 1328</strain>
    </source>
</reference>
<dbReference type="Gene3D" id="3.20.20.140">
    <property type="entry name" value="Metal-dependent hydrolases"/>
    <property type="match status" value="1"/>
</dbReference>
<keyword evidence="7" id="KW-0665">Pyrimidine biosynthesis</keyword>
<dbReference type="EMBL" id="VRMN01000003">
    <property type="protein sequence ID" value="KAA8495442.1"/>
    <property type="molecule type" value="Genomic_DNA"/>
</dbReference>
<keyword evidence="4" id="KW-0479">Metal-binding</keyword>
<sequence>MHPWRHAARETFFEATPAACRVSPVGERDEHESLFANQAELTSSMETGAEHTLIIRTPDDFHLHLRDGPMLEAVAPISAAQFGRALIMPNLNPPVRTVRDALAYRERIMAAIHGGQSEVPHAPSFEPLMALYLTDGTTPEMVREAAASKVVKAYKLYPAGATTNSAAGVTSLEGLYPALNAMADCGIVLCIHGESTAKDVDPFDREAHFVQQTLPGLMAAAPKLRVVLEHCTTKQAVEFVSNFPEDRIAGTLTCHHLMYTRAALFEGSRLRPHMYCLPVLKAEEHRSALLHAIKHNEKGRFFLGTDSAPHLEKDKSTPKEGCAAGVFSAPCAMELYAEIFDSVNALEKLEAFCSLNGAAFYGLEPNKGSMKLAKRARSVADSVPVHPLGSAIVPIRAGHEVAWTCSRIEK</sequence>
<dbReference type="AlphaFoldDB" id="A0A5J4YX56"/>
<keyword evidence="6" id="KW-0862">Zinc</keyword>
<dbReference type="GO" id="GO:0046872">
    <property type="term" value="F:metal ion binding"/>
    <property type="evidence" value="ECO:0007669"/>
    <property type="project" value="UniProtKB-KW"/>
</dbReference>
<dbReference type="GO" id="GO:0044205">
    <property type="term" value="P:'de novo' UMP biosynthetic process"/>
    <property type="evidence" value="ECO:0007669"/>
    <property type="project" value="UniProtKB-UniPathway"/>
</dbReference>
<dbReference type="Proteomes" id="UP000324585">
    <property type="component" value="Unassembled WGS sequence"/>
</dbReference>
<evidence type="ECO:0000256" key="2">
    <source>
        <dbReference type="ARBA" id="ARBA00005631"/>
    </source>
</evidence>
<dbReference type="GO" id="GO:0006207">
    <property type="term" value="P:'de novo' pyrimidine nucleobase biosynthetic process"/>
    <property type="evidence" value="ECO:0007669"/>
    <property type="project" value="TreeGrafter"/>
</dbReference>
<comment type="pathway">
    <text evidence="1">Pyrimidine metabolism; UMP biosynthesis via de novo pathway; (S)-dihydroorotate from bicarbonate: step 3/3.</text>
</comment>
<name>A0A5J4YX56_PORPP</name>
<dbReference type="NCBIfam" id="TIGR00856">
    <property type="entry name" value="pyrC_dimer"/>
    <property type="match status" value="1"/>
</dbReference>
<dbReference type="InterPro" id="IPR004721">
    <property type="entry name" value="DHOdimr"/>
</dbReference>
<evidence type="ECO:0000256" key="6">
    <source>
        <dbReference type="ARBA" id="ARBA00022833"/>
    </source>
</evidence>
<dbReference type="InterPro" id="IPR006680">
    <property type="entry name" value="Amidohydro-rel"/>
</dbReference>
<dbReference type="PANTHER" id="PTHR43137">
    <property type="entry name" value="DIHYDROOROTASE"/>
    <property type="match status" value="1"/>
</dbReference>
<dbReference type="PANTHER" id="PTHR43137:SF1">
    <property type="entry name" value="DIHYDROOROTASE"/>
    <property type="match status" value="1"/>
</dbReference>
<comment type="caution">
    <text evidence="9">The sequence shown here is derived from an EMBL/GenBank/DDBJ whole genome shotgun (WGS) entry which is preliminary data.</text>
</comment>
<evidence type="ECO:0000256" key="4">
    <source>
        <dbReference type="ARBA" id="ARBA00022723"/>
    </source>
</evidence>
<accession>A0A5J4YX56</accession>
<dbReference type="SUPFAM" id="SSF51556">
    <property type="entry name" value="Metallo-dependent hydrolases"/>
    <property type="match status" value="1"/>
</dbReference>
<comment type="similarity">
    <text evidence="2">Belongs to the metallo-dependent hydrolases superfamily. DHOase family. Class II DHOase subfamily.</text>
</comment>
<protein>
    <recommendedName>
        <fullName evidence="3">dihydroorotase</fullName>
        <ecNumber evidence="3">3.5.2.3</ecNumber>
    </recommendedName>
</protein>
<dbReference type="GO" id="GO:0004151">
    <property type="term" value="F:dihydroorotase activity"/>
    <property type="evidence" value="ECO:0007669"/>
    <property type="project" value="UniProtKB-EC"/>
</dbReference>
<dbReference type="OrthoDB" id="1670005at2759"/>
<dbReference type="GO" id="GO:0005737">
    <property type="term" value="C:cytoplasm"/>
    <property type="evidence" value="ECO:0007669"/>
    <property type="project" value="TreeGrafter"/>
</dbReference>
<gene>
    <name evidence="9" type="ORF">FVE85_1597</name>
</gene>